<evidence type="ECO:0000313" key="1">
    <source>
        <dbReference type="EMBL" id="GEP69481.1"/>
    </source>
</evidence>
<organism evidence="1 2">
    <name type="scientific">Cellulomonas soli</name>
    <dbReference type="NCBI Taxonomy" id="931535"/>
    <lineage>
        <taxon>Bacteria</taxon>
        <taxon>Bacillati</taxon>
        <taxon>Actinomycetota</taxon>
        <taxon>Actinomycetes</taxon>
        <taxon>Micrococcales</taxon>
        <taxon>Cellulomonadaceae</taxon>
        <taxon>Cellulomonas</taxon>
    </lineage>
</organism>
<sequence length="307" mass="32692">MVRVVEHAGVEVDSDELRYAGNRLLEVSDTVLRAGTTDLCVRTDRWGSAAARAWRAEDGCMSVTSEYDGALVGDLLSWAADDWTDAAGVVSVALGSGSRDPQVLRDLSLGLLVHVVANGLAVIGEIGSGRHVPWPGTSAETLLRAVRDWVQFPTPRVSGSGLFWLDATPEGEAIGRSLWGRTQLSDEEDLAETSGPPLPARWSTAPTLRDEVIRRGAEGPLPAHVLVHVASGGGVSAEEGVQVLALGLLAHLVALGSLVLGDRRDGRFAPWEGTPAEAMLRVGRSWLVPDGVPSTRETTWFQVTPRC</sequence>
<reference evidence="1 2" key="1">
    <citation type="submission" date="2019-07" db="EMBL/GenBank/DDBJ databases">
        <title>Whole genome shotgun sequence of Cellulomonas soli NBRC 109434.</title>
        <authorList>
            <person name="Hosoyama A."/>
            <person name="Uohara A."/>
            <person name="Ohji S."/>
            <person name="Ichikawa N."/>
        </authorList>
    </citation>
    <scope>NUCLEOTIDE SEQUENCE [LARGE SCALE GENOMIC DNA]</scope>
    <source>
        <strain evidence="1 2">NBRC 109434</strain>
    </source>
</reference>
<gene>
    <name evidence="1" type="ORF">CSO01_21960</name>
</gene>
<accession>A0A512PE42</accession>
<keyword evidence="2" id="KW-1185">Reference proteome</keyword>
<proteinExistence type="predicted"/>
<evidence type="ECO:0000313" key="2">
    <source>
        <dbReference type="Proteomes" id="UP000321798"/>
    </source>
</evidence>
<dbReference type="AlphaFoldDB" id="A0A512PE42"/>
<protein>
    <submittedName>
        <fullName evidence="1">Uncharacterized protein</fullName>
    </submittedName>
</protein>
<name>A0A512PE42_9CELL</name>
<comment type="caution">
    <text evidence="1">The sequence shown here is derived from an EMBL/GenBank/DDBJ whole genome shotgun (WGS) entry which is preliminary data.</text>
</comment>
<dbReference type="EMBL" id="BKAL01000007">
    <property type="protein sequence ID" value="GEP69481.1"/>
    <property type="molecule type" value="Genomic_DNA"/>
</dbReference>
<dbReference type="Proteomes" id="UP000321798">
    <property type="component" value="Unassembled WGS sequence"/>
</dbReference>